<sequence>MAARAVCESPPAIQQPVALNDNNNNVINTMMSAIGIERDSTRPREAAIVHAPAKRCRNDSAQATGRRTGIISSTHTANPSRVPSAMPFMMFYPFLLNHTSAWKTVPVYTRFDANSVLSKSTDQFDENHISSTMTCSAPPLAYHCISKSLILELLSCNTERAAGWNVF</sequence>
<organism evidence="1 2">
    <name type="scientific">Bifidobacterium longum</name>
    <dbReference type="NCBI Taxonomy" id="216816"/>
    <lineage>
        <taxon>Bacteria</taxon>
        <taxon>Bacillati</taxon>
        <taxon>Actinomycetota</taxon>
        <taxon>Actinomycetes</taxon>
        <taxon>Bifidobacteriales</taxon>
        <taxon>Bifidobacteriaceae</taxon>
        <taxon>Bifidobacterium</taxon>
    </lineage>
</organism>
<gene>
    <name evidence="1" type="ORF">APC1503_0994</name>
</gene>
<dbReference type="Proteomes" id="UP000232654">
    <property type="component" value="Unassembled WGS sequence"/>
</dbReference>
<evidence type="ECO:0000313" key="2">
    <source>
        <dbReference type="Proteomes" id="UP000232654"/>
    </source>
</evidence>
<name>A0A2N0T1Q1_BIFLN</name>
<accession>A0A2N0T1Q1</accession>
<reference evidence="1 2" key="1">
    <citation type="submission" date="2017-12" db="EMBL/GenBank/DDBJ databases">
        <title>Bifidobacterium longum APC/DPC strains.</title>
        <authorList>
            <person name="Arboleya S."/>
        </authorList>
    </citation>
    <scope>NUCLEOTIDE SEQUENCE [LARGE SCALE GENOMIC DNA]</scope>
    <source>
        <strain evidence="1 2">APC1503</strain>
    </source>
</reference>
<comment type="caution">
    <text evidence="1">The sequence shown here is derived from an EMBL/GenBank/DDBJ whole genome shotgun (WGS) entry which is preliminary data.</text>
</comment>
<evidence type="ECO:0000313" key="1">
    <source>
        <dbReference type="EMBL" id="PKC89244.1"/>
    </source>
</evidence>
<dbReference type="AlphaFoldDB" id="A0A2N0T1Q1"/>
<dbReference type="EMBL" id="PJDT01000015">
    <property type="protein sequence ID" value="PKC89244.1"/>
    <property type="molecule type" value="Genomic_DNA"/>
</dbReference>
<proteinExistence type="predicted"/>
<protein>
    <submittedName>
        <fullName evidence="1">Uncharacterized protein</fullName>
    </submittedName>
</protein>